<dbReference type="Proteomes" id="UP000593737">
    <property type="component" value="Chromosome"/>
</dbReference>
<sequence length="44" mass="4675">MEKVLSIALLKIIEASSTVILGLILQQALLLGFLGYGIAYLVGQ</sequence>
<proteinExistence type="predicted"/>
<evidence type="ECO:0000313" key="3">
    <source>
        <dbReference type="Proteomes" id="UP000593737"/>
    </source>
</evidence>
<name>A0A7S8FAQ2_9BACT</name>
<keyword evidence="1" id="KW-0812">Transmembrane</keyword>
<evidence type="ECO:0000256" key="1">
    <source>
        <dbReference type="SAM" id="Phobius"/>
    </source>
</evidence>
<dbReference type="KEGG" id="nkf:Nkreftii_000172"/>
<evidence type="ECO:0000313" key="2">
    <source>
        <dbReference type="EMBL" id="QPD02398.1"/>
    </source>
</evidence>
<keyword evidence="1" id="KW-0472">Membrane</keyword>
<dbReference type="AlphaFoldDB" id="A0A7S8FAQ2"/>
<protein>
    <submittedName>
        <fullName evidence="2">Uncharacterized protein</fullName>
    </submittedName>
</protein>
<accession>A0A7S8FAQ2</accession>
<dbReference type="EMBL" id="CP047423">
    <property type="protein sequence ID" value="QPD02398.1"/>
    <property type="molecule type" value="Genomic_DNA"/>
</dbReference>
<feature type="transmembrane region" description="Helical" evidence="1">
    <location>
        <begin position="20"/>
        <end position="42"/>
    </location>
</feature>
<keyword evidence="1" id="KW-1133">Transmembrane helix</keyword>
<reference evidence="2 3" key="1">
    <citation type="journal article" date="2020" name="ISME J.">
        <title>Enrichment and physiological characterization of a novel comammox Nitrospira indicates ammonium inhibition of complete nitrification.</title>
        <authorList>
            <person name="Sakoula D."/>
            <person name="Koch H."/>
            <person name="Frank J."/>
            <person name="Jetten M.S.M."/>
            <person name="van Kessel M.A.H.J."/>
            <person name="Lucker S."/>
        </authorList>
    </citation>
    <scope>NUCLEOTIDE SEQUENCE [LARGE SCALE GENOMIC DNA]</scope>
    <source>
        <strain evidence="2">Comreactor17</strain>
    </source>
</reference>
<organism evidence="2 3">
    <name type="scientific">Candidatus Nitrospira kreftii</name>
    <dbReference type="NCBI Taxonomy" id="2652173"/>
    <lineage>
        <taxon>Bacteria</taxon>
        <taxon>Pseudomonadati</taxon>
        <taxon>Nitrospirota</taxon>
        <taxon>Nitrospiria</taxon>
        <taxon>Nitrospirales</taxon>
        <taxon>Nitrospiraceae</taxon>
        <taxon>Nitrospira</taxon>
    </lineage>
</organism>
<gene>
    <name evidence="2" type="ORF">Nkreftii_000172</name>
</gene>